<comment type="caution">
    <text evidence="2">The sequence shown here is derived from an EMBL/GenBank/DDBJ whole genome shotgun (WGS) entry which is preliminary data.</text>
</comment>
<dbReference type="PANTHER" id="PTHR34222:SF37">
    <property type="entry name" value="RETROTRANSPOSON GAG DOMAIN-CONTAINING PROTEIN"/>
    <property type="match status" value="1"/>
</dbReference>
<evidence type="ECO:0000313" key="2">
    <source>
        <dbReference type="EMBL" id="RVW99787.1"/>
    </source>
</evidence>
<name>A0A438ISU5_VITVI</name>
<reference evidence="2 3" key="1">
    <citation type="journal article" date="2018" name="PLoS Genet.">
        <title>Population sequencing reveals clonal diversity and ancestral inbreeding in the grapevine cultivar Chardonnay.</title>
        <authorList>
            <person name="Roach M.J."/>
            <person name="Johnson D.L."/>
            <person name="Bohlmann J."/>
            <person name="van Vuuren H.J."/>
            <person name="Jones S.J."/>
            <person name="Pretorius I.S."/>
            <person name="Schmidt S.A."/>
            <person name="Borneman A.R."/>
        </authorList>
    </citation>
    <scope>NUCLEOTIDE SEQUENCE [LARGE SCALE GENOMIC DNA]</scope>
    <source>
        <strain evidence="3">cv. Chardonnay</strain>
        <tissue evidence="2">Leaf</tissue>
    </source>
</reference>
<feature type="region of interest" description="Disordered" evidence="1">
    <location>
        <begin position="194"/>
        <end position="225"/>
    </location>
</feature>
<organism evidence="2 3">
    <name type="scientific">Vitis vinifera</name>
    <name type="common">Grape</name>
    <dbReference type="NCBI Taxonomy" id="29760"/>
    <lineage>
        <taxon>Eukaryota</taxon>
        <taxon>Viridiplantae</taxon>
        <taxon>Streptophyta</taxon>
        <taxon>Embryophyta</taxon>
        <taxon>Tracheophyta</taxon>
        <taxon>Spermatophyta</taxon>
        <taxon>Magnoliopsida</taxon>
        <taxon>eudicotyledons</taxon>
        <taxon>Gunneridae</taxon>
        <taxon>Pentapetalae</taxon>
        <taxon>rosids</taxon>
        <taxon>Vitales</taxon>
        <taxon>Vitaceae</taxon>
        <taxon>Viteae</taxon>
        <taxon>Vitis</taxon>
    </lineage>
</organism>
<feature type="region of interest" description="Disordered" evidence="1">
    <location>
        <begin position="240"/>
        <end position="262"/>
    </location>
</feature>
<sequence length="262" mass="29574">MGRKLWEMGIEGLDGVSGGKGKPTPIGPSGSRSFVMEGVTYADTPKNPKILSDVAWVKVAESCLQGLQQLLGGLDIVSQTYSKKGDTAQIHELKTMIYDTKQKDLSVIAYYNTLKVLRQELDLYQHIEMEYALDATRLAKMIEQDQIFNLLAGLNPQLDREEVKYLENILFHPYMKFIPMCSEESRRVVMTGPTPQENSALNTIQDGNLGLPKGGENESRWSDHCNKPRHTRETCWKLHGKPPSRAKDSHKCNKQFRTSKGF</sequence>
<proteinExistence type="predicted"/>
<dbReference type="PANTHER" id="PTHR34222">
    <property type="entry name" value="GAG_PRE-INTEGRS DOMAIN-CONTAINING PROTEIN"/>
    <property type="match status" value="1"/>
</dbReference>
<protein>
    <recommendedName>
        <fullName evidence="4">Retrotransposon gag domain-containing protein</fullName>
    </recommendedName>
</protein>
<feature type="compositionally biased region" description="Basic and acidic residues" evidence="1">
    <location>
        <begin position="215"/>
        <end position="225"/>
    </location>
</feature>
<feature type="compositionally biased region" description="Polar residues" evidence="1">
    <location>
        <begin position="194"/>
        <end position="206"/>
    </location>
</feature>
<evidence type="ECO:0000256" key="1">
    <source>
        <dbReference type="SAM" id="MobiDB-lite"/>
    </source>
</evidence>
<dbReference type="AlphaFoldDB" id="A0A438ISU5"/>
<gene>
    <name evidence="2" type="ORF">CK203_029173</name>
</gene>
<evidence type="ECO:0000313" key="3">
    <source>
        <dbReference type="Proteomes" id="UP000288805"/>
    </source>
</evidence>
<dbReference type="Proteomes" id="UP000288805">
    <property type="component" value="Unassembled WGS sequence"/>
</dbReference>
<accession>A0A438ISU5</accession>
<dbReference type="EMBL" id="QGNW01000085">
    <property type="protein sequence ID" value="RVW99787.1"/>
    <property type="molecule type" value="Genomic_DNA"/>
</dbReference>
<evidence type="ECO:0008006" key="4">
    <source>
        <dbReference type="Google" id="ProtNLM"/>
    </source>
</evidence>